<organism evidence="2 3">
    <name type="scientific">Novipirellula herctigrandis</name>
    <dbReference type="NCBI Taxonomy" id="2527986"/>
    <lineage>
        <taxon>Bacteria</taxon>
        <taxon>Pseudomonadati</taxon>
        <taxon>Planctomycetota</taxon>
        <taxon>Planctomycetia</taxon>
        <taxon>Pirellulales</taxon>
        <taxon>Pirellulaceae</taxon>
        <taxon>Novipirellula</taxon>
    </lineage>
</organism>
<protein>
    <recommendedName>
        <fullName evidence="4">DUF3352 domain-containing protein</fullName>
    </recommendedName>
</protein>
<comment type="caution">
    <text evidence="2">The sequence shown here is derived from an EMBL/GenBank/DDBJ whole genome shotgun (WGS) entry which is preliminary data.</text>
</comment>
<dbReference type="AlphaFoldDB" id="A0A5C5YYJ3"/>
<evidence type="ECO:0008006" key="4">
    <source>
        <dbReference type="Google" id="ProtNLM"/>
    </source>
</evidence>
<evidence type="ECO:0000313" key="2">
    <source>
        <dbReference type="EMBL" id="TWT80168.1"/>
    </source>
</evidence>
<evidence type="ECO:0000313" key="3">
    <source>
        <dbReference type="Proteomes" id="UP000315010"/>
    </source>
</evidence>
<proteinExistence type="predicted"/>
<dbReference type="OrthoDB" id="240224at2"/>
<dbReference type="RefSeq" id="WP_146395244.1">
    <property type="nucleotide sequence ID" value="NZ_SJPJ01000001.1"/>
</dbReference>
<keyword evidence="3" id="KW-1185">Reference proteome</keyword>
<dbReference type="EMBL" id="SJPJ01000001">
    <property type="protein sequence ID" value="TWT80168.1"/>
    <property type="molecule type" value="Genomic_DNA"/>
</dbReference>
<gene>
    <name evidence="2" type="ORF">CA13_15810</name>
</gene>
<accession>A0A5C5YYJ3</accession>
<sequence precursor="true">MCRVSFIFHSSLFLLLVPQIVYSQDSPAPATEWISPDALIVVEITRPDAILDAAFQDDVVKAVTAIPAYKDLMANSEAQQAFNLVNYFKGRFECDLPTLIDKVVGGGITWAIGPNEANLLIIEAKDAKTIEEIHEFFLMNARNDAEKAGQPDRVASAEYRGVTGWRFGPNEAHAIVGNRLLVTNKPDMLKLAMDLRAEPDQPCFADSESFQEAKRASSQESVATVYANMGVLKQIPKLQKGLSENENPLASLLFAPLQKSLRNANWVSIAAEIQDGAVQFQLTTDGTVGDPSAADGFALPEVAGEGAMPNFDVPQQIAGISLYRDLYRYYAAKDELFPERTSGLIFFENMMGIFFTGRDLTDEVLAETRPEIRVVVAEQRYDSNVGTPSLQLPGFAVVMRMRDPDKFAPIVEEAWQKAIGLVNFTRGQQAEPGLIIERPTHADITYTKAGFSAADEQDRASVNPRHNFQPTLAMPGDYLILGSCDTLTRDLIDAIGDHGDVDAMTDTHSIAVIDGPQLASILEKNSDAMVRQNMVEDGNTREEAEMQQRILRTVLQNVRTATLHANSTNGQSQLIVRFELSLPVSVR</sequence>
<keyword evidence="1" id="KW-0732">Signal</keyword>
<evidence type="ECO:0000256" key="1">
    <source>
        <dbReference type="SAM" id="SignalP"/>
    </source>
</evidence>
<feature type="chain" id="PRO_5022979641" description="DUF3352 domain-containing protein" evidence="1">
    <location>
        <begin position="24"/>
        <end position="587"/>
    </location>
</feature>
<dbReference type="Proteomes" id="UP000315010">
    <property type="component" value="Unassembled WGS sequence"/>
</dbReference>
<name>A0A5C5YYJ3_9BACT</name>
<reference evidence="2 3" key="1">
    <citation type="submission" date="2019-02" db="EMBL/GenBank/DDBJ databases">
        <title>Deep-cultivation of Planctomycetes and their phenomic and genomic characterization uncovers novel biology.</title>
        <authorList>
            <person name="Wiegand S."/>
            <person name="Jogler M."/>
            <person name="Boedeker C."/>
            <person name="Pinto D."/>
            <person name="Vollmers J."/>
            <person name="Rivas-Marin E."/>
            <person name="Kohn T."/>
            <person name="Peeters S.H."/>
            <person name="Heuer A."/>
            <person name="Rast P."/>
            <person name="Oberbeckmann S."/>
            <person name="Bunk B."/>
            <person name="Jeske O."/>
            <person name="Meyerdierks A."/>
            <person name="Storesund J.E."/>
            <person name="Kallscheuer N."/>
            <person name="Luecker S."/>
            <person name="Lage O.M."/>
            <person name="Pohl T."/>
            <person name="Merkel B.J."/>
            <person name="Hornburger P."/>
            <person name="Mueller R.-W."/>
            <person name="Bruemmer F."/>
            <person name="Labrenz M."/>
            <person name="Spormann A.M."/>
            <person name="Op Den Camp H."/>
            <person name="Overmann J."/>
            <person name="Amann R."/>
            <person name="Jetten M.S.M."/>
            <person name="Mascher T."/>
            <person name="Medema M.H."/>
            <person name="Devos D.P."/>
            <person name="Kaster A.-K."/>
            <person name="Ovreas L."/>
            <person name="Rohde M."/>
            <person name="Galperin M.Y."/>
            <person name="Jogler C."/>
        </authorList>
    </citation>
    <scope>NUCLEOTIDE SEQUENCE [LARGE SCALE GENOMIC DNA]</scope>
    <source>
        <strain evidence="2 3">CA13</strain>
    </source>
</reference>
<feature type="signal peptide" evidence="1">
    <location>
        <begin position="1"/>
        <end position="23"/>
    </location>
</feature>